<dbReference type="AlphaFoldDB" id="A0AAI8VRL9"/>
<protein>
    <submittedName>
        <fullName evidence="1">Uu.00g057020.m01.CDS01</fullName>
    </submittedName>
</protein>
<comment type="caution">
    <text evidence="1">The sequence shown here is derived from an EMBL/GenBank/DDBJ whole genome shotgun (WGS) entry which is preliminary data.</text>
</comment>
<organism evidence="1 2">
    <name type="scientific">Anthostomella pinea</name>
    <dbReference type="NCBI Taxonomy" id="933095"/>
    <lineage>
        <taxon>Eukaryota</taxon>
        <taxon>Fungi</taxon>
        <taxon>Dikarya</taxon>
        <taxon>Ascomycota</taxon>
        <taxon>Pezizomycotina</taxon>
        <taxon>Sordariomycetes</taxon>
        <taxon>Xylariomycetidae</taxon>
        <taxon>Xylariales</taxon>
        <taxon>Xylariaceae</taxon>
        <taxon>Anthostomella</taxon>
    </lineage>
</organism>
<evidence type="ECO:0000313" key="1">
    <source>
        <dbReference type="EMBL" id="CAJ2509802.1"/>
    </source>
</evidence>
<dbReference type="EMBL" id="CAUWAG010000013">
    <property type="protein sequence ID" value="CAJ2509802.1"/>
    <property type="molecule type" value="Genomic_DNA"/>
</dbReference>
<accession>A0AAI8VRL9</accession>
<keyword evidence="2" id="KW-1185">Reference proteome</keyword>
<name>A0AAI8VRL9_9PEZI</name>
<evidence type="ECO:0000313" key="2">
    <source>
        <dbReference type="Proteomes" id="UP001295740"/>
    </source>
</evidence>
<reference evidence="1" key="1">
    <citation type="submission" date="2023-10" db="EMBL/GenBank/DDBJ databases">
        <authorList>
            <person name="Hackl T."/>
        </authorList>
    </citation>
    <scope>NUCLEOTIDE SEQUENCE</scope>
</reference>
<proteinExistence type="predicted"/>
<dbReference type="Proteomes" id="UP001295740">
    <property type="component" value="Unassembled WGS sequence"/>
</dbReference>
<gene>
    <name evidence="1" type="ORF">KHLLAP_LOCUS10270</name>
</gene>
<sequence length="94" mass="10471">MPPKAAPARTVWDDTTRTDLLQALIDVTPPTLEEWQAIMALLQAKGYTYTHTAAIQHLQELKRKEKGGTPKKATAAAAAWRMDRGRFARAKAKQ</sequence>